<gene>
    <name evidence="1" type="ORF">HNP73_000502</name>
</gene>
<protein>
    <submittedName>
        <fullName evidence="1">Uncharacterized protein</fullName>
    </submittedName>
</protein>
<dbReference type="RefSeq" id="WP_246399475.1">
    <property type="nucleotide sequence ID" value="NZ_JACHFM010000001.1"/>
</dbReference>
<dbReference type="EMBL" id="JACHFM010000001">
    <property type="protein sequence ID" value="MBB5220581.1"/>
    <property type="molecule type" value="Genomic_DNA"/>
</dbReference>
<dbReference type="Proteomes" id="UP000549457">
    <property type="component" value="Unassembled WGS sequence"/>
</dbReference>
<comment type="caution">
    <text evidence="1">The sequence shown here is derived from an EMBL/GenBank/DDBJ whole genome shotgun (WGS) entry which is preliminary data.</text>
</comment>
<sequence>MKHDHTSITISPMALAEQTGMPPGAHGFARADSLRAARWLAERQPREVDAAAASRLSSLISVEVRPLYHEISSDGQAYGSFRAAIRDVCDDERKRALRQVQAFMTSAPEEALEDWLAELSVIVARRPEEDVTEALRLRAYVTRLQSYPADVAKYVLLDKVWRFWPTWAELKDACDELVATRLMFARVLGELAPPSLPPAPPPLTNEERAEQARLRAENREIIKTLIRQWERAE</sequence>
<evidence type="ECO:0000313" key="1">
    <source>
        <dbReference type="EMBL" id="MBB5220581.1"/>
    </source>
</evidence>
<keyword evidence="2" id="KW-1185">Reference proteome</keyword>
<evidence type="ECO:0000313" key="2">
    <source>
        <dbReference type="Proteomes" id="UP000549457"/>
    </source>
</evidence>
<organism evidence="1 2">
    <name type="scientific">Amaricoccus macauensis</name>
    <dbReference type="NCBI Taxonomy" id="57001"/>
    <lineage>
        <taxon>Bacteria</taxon>
        <taxon>Pseudomonadati</taxon>
        <taxon>Pseudomonadota</taxon>
        <taxon>Alphaproteobacteria</taxon>
        <taxon>Rhodobacterales</taxon>
        <taxon>Paracoccaceae</taxon>
        <taxon>Amaricoccus</taxon>
    </lineage>
</organism>
<reference evidence="1 2" key="1">
    <citation type="submission" date="2020-08" db="EMBL/GenBank/DDBJ databases">
        <title>Genomic Encyclopedia of Type Strains, Phase IV (KMG-IV): sequencing the most valuable type-strain genomes for metagenomic binning, comparative biology and taxonomic classification.</title>
        <authorList>
            <person name="Goeker M."/>
        </authorList>
    </citation>
    <scope>NUCLEOTIDE SEQUENCE [LARGE SCALE GENOMIC DNA]</scope>
    <source>
        <strain evidence="1 2">DSM 101730</strain>
    </source>
</reference>
<proteinExistence type="predicted"/>
<accession>A0A840SML9</accession>
<dbReference type="AlphaFoldDB" id="A0A840SML9"/>
<name>A0A840SML9_9RHOB</name>